<evidence type="ECO:0000313" key="4">
    <source>
        <dbReference type="EMBL" id="EPE33037.1"/>
    </source>
</evidence>
<feature type="signal peptide" evidence="3">
    <location>
        <begin position="1"/>
        <end position="18"/>
    </location>
</feature>
<dbReference type="GO" id="GO:0005576">
    <property type="term" value="C:extracellular region"/>
    <property type="evidence" value="ECO:0007669"/>
    <property type="project" value="InterPro"/>
</dbReference>
<evidence type="ECO:0000256" key="3">
    <source>
        <dbReference type="SAM" id="SignalP"/>
    </source>
</evidence>
<dbReference type="SUPFAM" id="SSF101751">
    <property type="entry name" value="Hydrophobin II, HfbII"/>
    <property type="match status" value="1"/>
</dbReference>
<dbReference type="Proteomes" id="UP000016922">
    <property type="component" value="Unassembled WGS sequence"/>
</dbReference>
<dbReference type="InterPro" id="IPR010636">
    <property type="entry name" value="Class_II_hydrophobin"/>
</dbReference>
<evidence type="ECO:0000313" key="5">
    <source>
        <dbReference type="Proteomes" id="UP000016922"/>
    </source>
</evidence>
<dbReference type="HOGENOM" id="CLU_2413442_0_0_1"/>
<accession>S3D3H4</accession>
<dbReference type="AlphaFoldDB" id="S3D3H4"/>
<dbReference type="InterPro" id="IPR036686">
    <property type="entry name" value="Class_II_Hydrophobin_sf"/>
</dbReference>
<dbReference type="KEGG" id="glz:GLAREA_06049"/>
<keyword evidence="3" id="KW-0732">Signal</keyword>
<comment type="similarity">
    <text evidence="1">Belongs to the cerato-ulmin hydrophobin family.</text>
</comment>
<proteinExistence type="inferred from homology"/>
<dbReference type="EMBL" id="KE145358">
    <property type="protein sequence ID" value="EPE33037.1"/>
    <property type="molecule type" value="Genomic_DNA"/>
</dbReference>
<protein>
    <submittedName>
        <fullName evidence="4">Uncharacterized protein</fullName>
    </submittedName>
</protein>
<evidence type="ECO:0000256" key="2">
    <source>
        <dbReference type="ARBA" id="ARBA00023157"/>
    </source>
</evidence>
<keyword evidence="2" id="KW-1015">Disulfide bond</keyword>
<dbReference type="RefSeq" id="XP_008079654.1">
    <property type="nucleotide sequence ID" value="XM_008081463.1"/>
</dbReference>
<dbReference type="Pfam" id="PF06766">
    <property type="entry name" value="Hydrophobin_2"/>
    <property type="match status" value="1"/>
</dbReference>
<dbReference type="Gene3D" id="3.20.120.10">
    <property type="entry name" value="Hydrophobin"/>
    <property type="match status" value="1"/>
</dbReference>
<dbReference type="PANTHER" id="PTHR42341">
    <property type="entry name" value="HYDROPHOBIN"/>
    <property type="match status" value="1"/>
</dbReference>
<feature type="chain" id="PRO_5004508072" evidence="3">
    <location>
        <begin position="19"/>
        <end position="92"/>
    </location>
</feature>
<reference evidence="4 5" key="1">
    <citation type="journal article" date="2013" name="BMC Genomics">
        <title>Genomics-driven discovery of the pneumocandin biosynthetic gene cluster in the fungus Glarea lozoyensis.</title>
        <authorList>
            <person name="Chen L."/>
            <person name="Yue Q."/>
            <person name="Zhang X."/>
            <person name="Xiang M."/>
            <person name="Wang C."/>
            <person name="Li S."/>
            <person name="Che Y."/>
            <person name="Ortiz-Lopez F.J."/>
            <person name="Bills G.F."/>
            <person name="Liu X."/>
            <person name="An Z."/>
        </authorList>
    </citation>
    <scope>NUCLEOTIDE SEQUENCE [LARGE SCALE GENOMIC DNA]</scope>
    <source>
        <strain evidence="5">ATCC 20868 / MF5171</strain>
    </source>
</reference>
<dbReference type="PANTHER" id="PTHR42341:SF2">
    <property type="entry name" value="HYDROPHOBIN"/>
    <property type="match status" value="1"/>
</dbReference>
<keyword evidence="5" id="KW-1185">Reference proteome</keyword>
<name>S3D3H4_GLAL2</name>
<evidence type="ECO:0000256" key="1">
    <source>
        <dbReference type="ARBA" id="ARBA00009576"/>
    </source>
</evidence>
<dbReference type="GeneID" id="19465103"/>
<organism evidence="4 5">
    <name type="scientific">Glarea lozoyensis (strain ATCC 20868 / MF5171)</name>
    <dbReference type="NCBI Taxonomy" id="1116229"/>
    <lineage>
        <taxon>Eukaryota</taxon>
        <taxon>Fungi</taxon>
        <taxon>Dikarya</taxon>
        <taxon>Ascomycota</taxon>
        <taxon>Pezizomycotina</taxon>
        <taxon>Leotiomycetes</taxon>
        <taxon>Helotiales</taxon>
        <taxon>Helotiaceae</taxon>
        <taxon>Glarea</taxon>
    </lineage>
</organism>
<gene>
    <name evidence="4" type="ORF">GLAREA_06049</name>
</gene>
<sequence>MHFSTLVLTTLTLAFATASPLSTRQASICGNKLPLCCGAGVTETTYLTCEPVFPFPQSVEELEYRCEDRGSNPQCCDFTGLVYSQGCTKPGA</sequence>